<dbReference type="Proteomes" id="UP000283269">
    <property type="component" value="Unassembled WGS sequence"/>
</dbReference>
<feature type="domain" description="Xylanolytic transcriptional activator regulatory" evidence="4">
    <location>
        <begin position="350"/>
        <end position="439"/>
    </location>
</feature>
<evidence type="ECO:0000313" key="5">
    <source>
        <dbReference type="EMBL" id="PPQ92392.1"/>
    </source>
</evidence>
<dbReference type="GO" id="GO:0005634">
    <property type="term" value="C:nucleus"/>
    <property type="evidence" value="ECO:0007669"/>
    <property type="project" value="UniProtKB-SubCell"/>
</dbReference>
<accession>A0A409XNN3</accession>
<protein>
    <recommendedName>
        <fullName evidence="4">Xylanolytic transcriptional activator regulatory domain-containing protein</fullName>
    </recommendedName>
</protein>
<dbReference type="SMART" id="SM00906">
    <property type="entry name" value="Fungal_trans"/>
    <property type="match status" value="1"/>
</dbReference>
<comment type="subcellular location">
    <subcellularLocation>
        <location evidence="1">Nucleus</location>
    </subcellularLocation>
</comment>
<evidence type="ECO:0000259" key="4">
    <source>
        <dbReference type="SMART" id="SM00906"/>
    </source>
</evidence>
<dbReference type="InterPro" id="IPR007219">
    <property type="entry name" value="XnlR_reg_dom"/>
</dbReference>
<evidence type="ECO:0000313" key="6">
    <source>
        <dbReference type="Proteomes" id="UP000283269"/>
    </source>
</evidence>
<sequence>MPVDPSHNPLTRRINRKLTSEEEIDSRRARGENVDGSNLNVTKSCRAVHAYVEDVLLYVRMEVCQRAKGQGRFVLADTSQLHTKIADMGQRIRQLEDALAIFQSGVSNEPHPLLREELLSIKFGPEKSHITEKAAPVRKESNEPPIDAFGTMTIGESGEGKYFGPSAGSETLFLAGADLEQAGIEDDTYIPVSREIARLSASFPFGADDNIDKPLEFMFEHLPAEPRAWSLCETYMEQATWAFRPIRREELIDDMLSPVYKVVKDRTQLSSSPVSAHKLAALYLVFSVGALVDLTLEPCSQEAETYYHLGRACLSLRSVLDSPEISTVQAILLMAFYHANAGKRYTMDSAWALTSLGAKLAQGVSLFFSLFHWFCKILTYSTVGTSSRWHMDPKTVQRRRGLFWELFSNELFYSFALGRPPSIRLSYVDCEFPDDDEATLDAQGNTLVGLIRWKYEFSKEIFASVIELSLTAQAPQYSTILELDRKVREKTFFPHLNAFISPEDEEITPSVYMKQCLLGQYRSITLLYLHRSFFAQAMLDHPVNPLQSPYSPSFLAAYRCASGVIKSSLNHYDRFPELCGRWWGIWTHLFSAAIIVGCIVTRSPSSSMAASAFIELGLACDLFEKGATHSRRARSGLAILYKMREKAFQVYSQFRSGNIASNKTLSVGKPDYGDDELALFGGQTRVLVSKLLSKFIKNRNQPQSSSSAPASSVSSPSSEEYRGTPSHDLSREVHPSLVEYLAMYPPSSIPSRNSPGDDGALNSLPSNPPTTNNTVDQPAYQNWVPPSLFTPLAPETFTNITSEFLPFTNTNPYQQNGQVVEVEIKADPSDSSLVDLGMMMTGESGIDEQWMSFMRDSGLLQMESGGNAVYTSSPSTSYNSGAPHIY</sequence>
<gene>
    <name evidence="5" type="ORF">CVT25_008742</name>
</gene>
<evidence type="ECO:0000256" key="3">
    <source>
        <dbReference type="SAM" id="MobiDB-lite"/>
    </source>
</evidence>
<dbReference type="AlphaFoldDB" id="A0A409XNN3"/>
<proteinExistence type="predicted"/>
<feature type="compositionally biased region" description="Low complexity" evidence="3">
    <location>
        <begin position="704"/>
        <end position="718"/>
    </location>
</feature>
<dbReference type="EMBL" id="NHYD01001049">
    <property type="protein sequence ID" value="PPQ92392.1"/>
    <property type="molecule type" value="Genomic_DNA"/>
</dbReference>
<dbReference type="PANTHER" id="PTHR31001:SF56">
    <property type="entry name" value="ZN(2)-C6 FUNGAL-TYPE DOMAIN-CONTAINING PROTEIN"/>
    <property type="match status" value="1"/>
</dbReference>
<feature type="compositionally biased region" description="Low complexity" evidence="3">
    <location>
        <begin position="761"/>
        <end position="774"/>
    </location>
</feature>
<dbReference type="PANTHER" id="PTHR31001">
    <property type="entry name" value="UNCHARACTERIZED TRANSCRIPTIONAL REGULATORY PROTEIN"/>
    <property type="match status" value="1"/>
</dbReference>
<keyword evidence="2" id="KW-0539">Nucleus</keyword>
<dbReference type="STRING" id="93625.A0A409XNN3"/>
<evidence type="ECO:0000256" key="1">
    <source>
        <dbReference type="ARBA" id="ARBA00004123"/>
    </source>
</evidence>
<dbReference type="GO" id="GO:0003677">
    <property type="term" value="F:DNA binding"/>
    <property type="evidence" value="ECO:0007669"/>
    <property type="project" value="InterPro"/>
</dbReference>
<dbReference type="OrthoDB" id="424974at2759"/>
<keyword evidence="6" id="KW-1185">Reference proteome</keyword>
<dbReference type="CDD" id="cd12148">
    <property type="entry name" value="fungal_TF_MHR"/>
    <property type="match status" value="1"/>
</dbReference>
<dbReference type="GO" id="GO:0008270">
    <property type="term" value="F:zinc ion binding"/>
    <property type="evidence" value="ECO:0007669"/>
    <property type="project" value="InterPro"/>
</dbReference>
<feature type="region of interest" description="Disordered" evidence="3">
    <location>
        <begin position="1"/>
        <end position="38"/>
    </location>
</feature>
<comment type="caution">
    <text evidence="5">The sequence shown here is derived from an EMBL/GenBank/DDBJ whole genome shotgun (WGS) entry which is preliminary data.</text>
</comment>
<dbReference type="InParanoid" id="A0A409XNN3"/>
<feature type="region of interest" description="Disordered" evidence="3">
    <location>
        <begin position="699"/>
        <end position="730"/>
    </location>
</feature>
<organism evidence="5 6">
    <name type="scientific">Psilocybe cyanescens</name>
    <dbReference type="NCBI Taxonomy" id="93625"/>
    <lineage>
        <taxon>Eukaryota</taxon>
        <taxon>Fungi</taxon>
        <taxon>Dikarya</taxon>
        <taxon>Basidiomycota</taxon>
        <taxon>Agaricomycotina</taxon>
        <taxon>Agaricomycetes</taxon>
        <taxon>Agaricomycetidae</taxon>
        <taxon>Agaricales</taxon>
        <taxon>Agaricineae</taxon>
        <taxon>Strophariaceae</taxon>
        <taxon>Psilocybe</taxon>
    </lineage>
</organism>
<reference evidence="5 6" key="1">
    <citation type="journal article" date="2018" name="Evol. Lett.">
        <title>Horizontal gene cluster transfer increased hallucinogenic mushroom diversity.</title>
        <authorList>
            <person name="Reynolds H.T."/>
            <person name="Vijayakumar V."/>
            <person name="Gluck-Thaler E."/>
            <person name="Korotkin H.B."/>
            <person name="Matheny P.B."/>
            <person name="Slot J.C."/>
        </authorList>
    </citation>
    <scope>NUCLEOTIDE SEQUENCE [LARGE SCALE GENOMIC DNA]</scope>
    <source>
        <strain evidence="5 6">2631</strain>
    </source>
</reference>
<name>A0A409XNN3_PSICY</name>
<dbReference type="InterPro" id="IPR050613">
    <property type="entry name" value="Sec_Metabolite_Reg"/>
</dbReference>
<evidence type="ECO:0000256" key="2">
    <source>
        <dbReference type="ARBA" id="ARBA00023242"/>
    </source>
</evidence>
<dbReference type="GO" id="GO:0006351">
    <property type="term" value="P:DNA-templated transcription"/>
    <property type="evidence" value="ECO:0007669"/>
    <property type="project" value="InterPro"/>
</dbReference>
<feature type="region of interest" description="Disordered" evidence="3">
    <location>
        <begin position="748"/>
        <end position="779"/>
    </location>
</feature>
<dbReference type="Pfam" id="PF04082">
    <property type="entry name" value="Fungal_trans"/>
    <property type="match status" value="1"/>
</dbReference>